<sequence length="76" mass="7772">MPSQNKAKGSAAVPSVLPDDDVSSTVARSGSPTRSTKKKKHGKKGHKKGKKSGKKDGSEIVESAGYAVACAGAQFD</sequence>
<feature type="compositionally biased region" description="Polar residues" evidence="1">
    <location>
        <begin position="23"/>
        <end position="34"/>
    </location>
</feature>
<dbReference type="EMBL" id="RYZW01000042">
    <property type="protein sequence ID" value="TDZ58610.1"/>
    <property type="molecule type" value="Genomic_DNA"/>
</dbReference>
<keyword evidence="3" id="KW-1185">Reference proteome</keyword>
<evidence type="ECO:0000313" key="3">
    <source>
        <dbReference type="Proteomes" id="UP000295703"/>
    </source>
</evidence>
<dbReference type="AlphaFoldDB" id="A0A4R8RF57"/>
<gene>
    <name evidence="2" type="ORF">CTRI78_v005201</name>
</gene>
<evidence type="ECO:0000256" key="1">
    <source>
        <dbReference type="SAM" id="MobiDB-lite"/>
    </source>
</evidence>
<feature type="region of interest" description="Disordered" evidence="1">
    <location>
        <begin position="1"/>
        <end position="61"/>
    </location>
</feature>
<reference evidence="2 3" key="1">
    <citation type="submission" date="2018-12" db="EMBL/GenBank/DDBJ databases">
        <title>Genome sequence and assembly of Colletotrichum trifolii.</title>
        <authorList>
            <person name="Gan P."/>
            <person name="Shirasu K."/>
        </authorList>
    </citation>
    <scope>NUCLEOTIDE SEQUENCE [LARGE SCALE GENOMIC DNA]</scope>
    <source>
        <strain evidence="2 3">543-2</strain>
    </source>
</reference>
<protein>
    <submittedName>
        <fullName evidence="2">Uncharacterized protein</fullName>
    </submittedName>
</protein>
<comment type="caution">
    <text evidence="2">The sequence shown here is derived from an EMBL/GenBank/DDBJ whole genome shotgun (WGS) entry which is preliminary data.</text>
</comment>
<evidence type="ECO:0000313" key="2">
    <source>
        <dbReference type="EMBL" id="TDZ58610.1"/>
    </source>
</evidence>
<organism evidence="2 3">
    <name type="scientific">Colletotrichum trifolii</name>
    <dbReference type="NCBI Taxonomy" id="5466"/>
    <lineage>
        <taxon>Eukaryota</taxon>
        <taxon>Fungi</taxon>
        <taxon>Dikarya</taxon>
        <taxon>Ascomycota</taxon>
        <taxon>Pezizomycotina</taxon>
        <taxon>Sordariomycetes</taxon>
        <taxon>Hypocreomycetidae</taxon>
        <taxon>Glomerellales</taxon>
        <taxon>Glomerellaceae</taxon>
        <taxon>Colletotrichum</taxon>
        <taxon>Colletotrichum orbiculare species complex</taxon>
    </lineage>
</organism>
<name>A0A4R8RF57_COLTR</name>
<dbReference type="Proteomes" id="UP000295703">
    <property type="component" value="Unassembled WGS sequence"/>
</dbReference>
<proteinExistence type="predicted"/>
<accession>A0A4R8RF57</accession>
<feature type="compositionally biased region" description="Basic residues" evidence="1">
    <location>
        <begin position="35"/>
        <end position="53"/>
    </location>
</feature>